<reference evidence="2" key="1">
    <citation type="submission" date="2020-05" db="EMBL/GenBank/DDBJ databases">
        <title>Phylogenomic resolution of chytrid fungi.</title>
        <authorList>
            <person name="Stajich J.E."/>
            <person name="Amses K."/>
            <person name="Simmons R."/>
            <person name="Seto K."/>
            <person name="Myers J."/>
            <person name="Bonds A."/>
            <person name="Quandt C.A."/>
            <person name="Barry K."/>
            <person name="Liu P."/>
            <person name="Grigoriev I."/>
            <person name="Longcore J.E."/>
            <person name="James T.Y."/>
        </authorList>
    </citation>
    <scope>NUCLEOTIDE SEQUENCE</scope>
    <source>
        <strain evidence="2">JEL0318</strain>
    </source>
</reference>
<protein>
    <submittedName>
        <fullName evidence="2">Leucine-rich repeat serine/threonine-protein kinase 2</fullName>
    </submittedName>
</protein>
<dbReference type="InterPro" id="IPR000157">
    <property type="entry name" value="TIR_dom"/>
</dbReference>
<dbReference type="SMART" id="SM00671">
    <property type="entry name" value="SEL1"/>
    <property type="match status" value="5"/>
</dbReference>
<dbReference type="Pfam" id="PF13676">
    <property type="entry name" value="TIR_2"/>
    <property type="match status" value="1"/>
</dbReference>
<comment type="caution">
    <text evidence="2">The sequence shown here is derived from an EMBL/GenBank/DDBJ whole genome shotgun (WGS) entry which is preliminary data.</text>
</comment>
<accession>A0AAD5S9D9</accession>
<proteinExistence type="predicted"/>
<feature type="domain" description="TIR" evidence="1">
    <location>
        <begin position="58"/>
        <end position="162"/>
    </location>
</feature>
<dbReference type="InterPro" id="IPR052945">
    <property type="entry name" value="Mitotic_Regulator"/>
</dbReference>
<dbReference type="PANTHER" id="PTHR43628">
    <property type="entry name" value="ACTIVATOR OF C KINASE PROTEIN 1-RELATED"/>
    <property type="match status" value="1"/>
</dbReference>
<keyword evidence="2" id="KW-0418">Kinase</keyword>
<dbReference type="Proteomes" id="UP001212841">
    <property type="component" value="Unassembled WGS sequence"/>
</dbReference>
<gene>
    <name evidence="2" type="primary">LRRK2</name>
    <name evidence="2" type="ORF">HK097_010254</name>
</gene>
<dbReference type="PANTHER" id="PTHR43628:SF1">
    <property type="entry name" value="CHITIN SYNTHASE REGULATORY FACTOR 2-RELATED"/>
    <property type="match status" value="1"/>
</dbReference>
<dbReference type="SUPFAM" id="SSF52200">
    <property type="entry name" value="Toll/Interleukin receptor TIR domain"/>
    <property type="match status" value="1"/>
</dbReference>
<evidence type="ECO:0000313" key="2">
    <source>
        <dbReference type="EMBL" id="KAJ3048726.1"/>
    </source>
</evidence>
<dbReference type="InterPro" id="IPR035897">
    <property type="entry name" value="Toll_tir_struct_dom_sf"/>
</dbReference>
<evidence type="ECO:0000313" key="3">
    <source>
        <dbReference type="Proteomes" id="UP001212841"/>
    </source>
</evidence>
<dbReference type="GO" id="GO:0016301">
    <property type="term" value="F:kinase activity"/>
    <property type="evidence" value="ECO:0007669"/>
    <property type="project" value="UniProtKB-KW"/>
</dbReference>
<sequence length="392" mass="43262">MTSFLTTPPTTPPTNRRQTSKPLGAWSVFMSYCWLNSIEAAELGQVDGSSECGPCDPRQLARDLSNGGYSTWLDVDRLGDSTPLYDELVKGILPSKCVVACISDAYIKSRNCNLEFKYVHKLQIPMILVIVGSTKCDFSRSSIGFMAGDLLYIDATSSPFSKTLDRVNRAIKTHTTADLPLETPPLDPLAALKDAAESGDRQSQYQLAITLDPTLGTEPYRSASAAAKWYEKAAKKGHTLAQYSIGLAYKHGNGVEQDEDLSIEYFHKAADKNNLDAIYELGLFYQSEDNTPTAAEYYEEAARQGHGDAQAALGYCYVEGVGLEEDVEEAVKWYRKAAEQGNVRALVAMGGFYEDGRGVERDLWKAYEWFGKAAERGSQEGNEGKRRVKGRM</sequence>
<keyword evidence="2" id="KW-0808">Transferase</keyword>
<evidence type="ECO:0000259" key="1">
    <source>
        <dbReference type="Pfam" id="PF13676"/>
    </source>
</evidence>
<dbReference type="GO" id="GO:0007165">
    <property type="term" value="P:signal transduction"/>
    <property type="evidence" value="ECO:0007669"/>
    <property type="project" value="InterPro"/>
</dbReference>
<dbReference type="InterPro" id="IPR011990">
    <property type="entry name" value="TPR-like_helical_dom_sf"/>
</dbReference>
<dbReference type="InterPro" id="IPR006597">
    <property type="entry name" value="Sel1-like"/>
</dbReference>
<dbReference type="Pfam" id="PF08238">
    <property type="entry name" value="Sel1"/>
    <property type="match status" value="5"/>
</dbReference>
<keyword evidence="3" id="KW-1185">Reference proteome</keyword>
<dbReference type="AlphaFoldDB" id="A0AAD5S9D9"/>
<dbReference type="Gene3D" id="3.40.50.10140">
    <property type="entry name" value="Toll/interleukin-1 receptor homology (TIR) domain"/>
    <property type="match status" value="1"/>
</dbReference>
<dbReference type="Gene3D" id="1.25.40.10">
    <property type="entry name" value="Tetratricopeptide repeat domain"/>
    <property type="match status" value="2"/>
</dbReference>
<dbReference type="SUPFAM" id="SSF81901">
    <property type="entry name" value="HCP-like"/>
    <property type="match status" value="1"/>
</dbReference>
<name>A0AAD5S9D9_9FUNG</name>
<organism evidence="2 3">
    <name type="scientific">Rhizophlyctis rosea</name>
    <dbReference type="NCBI Taxonomy" id="64517"/>
    <lineage>
        <taxon>Eukaryota</taxon>
        <taxon>Fungi</taxon>
        <taxon>Fungi incertae sedis</taxon>
        <taxon>Chytridiomycota</taxon>
        <taxon>Chytridiomycota incertae sedis</taxon>
        <taxon>Chytridiomycetes</taxon>
        <taxon>Rhizophlyctidales</taxon>
        <taxon>Rhizophlyctidaceae</taxon>
        <taxon>Rhizophlyctis</taxon>
    </lineage>
</organism>
<dbReference type="EMBL" id="JADGJD010000746">
    <property type="protein sequence ID" value="KAJ3048726.1"/>
    <property type="molecule type" value="Genomic_DNA"/>
</dbReference>